<dbReference type="SUPFAM" id="SSF53254">
    <property type="entry name" value="Phosphoglycerate mutase-like"/>
    <property type="match status" value="1"/>
</dbReference>
<dbReference type="PROSITE" id="PS51462">
    <property type="entry name" value="NUDIX"/>
    <property type="match status" value="1"/>
</dbReference>
<dbReference type="GO" id="GO:0006754">
    <property type="term" value="P:ATP biosynthetic process"/>
    <property type="evidence" value="ECO:0007669"/>
    <property type="project" value="TreeGrafter"/>
</dbReference>
<protein>
    <recommendedName>
        <fullName evidence="2">Nudix hydrolase domain-containing protein</fullName>
    </recommendedName>
</protein>
<comment type="caution">
    <text evidence="3">The sequence shown here is derived from an EMBL/GenBank/DDBJ whole genome shotgun (WGS) entry which is preliminary data.</text>
</comment>
<dbReference type="InterPro" id="IPR015797">
    <property type="entry name" value="NUDIX_hydrolase-like_dom_sf"/>
</dbReference>
<dbReference type="Pfam" id="PF00293">
    <property type="entry name" value="NUDIX"/>
    <property type="match status" value="1"/>
</dbReference>
<dbReference type="EMBL" id="CAJC01000180">
    <property type="protein sequence ID" value="CCI54288.1"/>
    <property type="molecule type" value="Genomic_DNA"/>
</dbReference>
<dbReference type="CDD" id="cd03673">
    <property type="entry name" value="NUDIX_Ap6A_hydrolase"/>
    <property type="match status" value="1"/>
</dbReference>
<dbReference type="CDD" id="cd07067">
    <property type="entry name" value="HP_PGM_like"/>
    <property type="match status" value="1"/>
</dbReference>
<feature type="domain" description="Nudix hydrolase" evidence="2">
    <location>
        <begin position="2"/>
        <end position="132"/>
    </location>
</feature>
<dbReference type="InterPro" id="IPR013078">
    <property type="entry name" value="His_Pase_superF_clade-1"/>
</dbReference>
<dbReference type="InterPro" id="IPR051325">
    <property type="entry name" value="Nudix_hydrolase_domain"/>
</dbReference>
<evidence type="ECO:0000256" key="1">
    <source>
        <dbReference type="ARBA" id="ARBA00022801"/>
    </source>
</evidence>
<dbReference type="Gene3D" id="3.40.50.1240">
    <property type="entry name" value="Phosphoglycerate mutase-like"/>
    <property type="match status" value="1"/>
</dbReference>
<dbReference type="Gene3D" id="3.90.79.10">
    <property type="entry name" value="Nucleoside Triphosphate Pyrophosphohydrolase"/>
    <property type="match status" value="1"/>
</dbReference>
<dbReference type="GO" id="GO:0006167">
    <property type="term" value="P:AMP biosynthetic process"/>
    <property type="evidence" value="ECO:0007669"/>
    <property type="project" value="TreeGrafter"/>
</dbReference>
<dbReference type="SUPFAM" id="SSF55811">
    <property type="entry name" value="Nudix"/>
    <property type="match status" value="1"/>
</dbReference>
<evidence type="ECO:0000313" key="3">
    <source>
        <dbReference type="EMBL" id="CCI54288.1"/>
    </source>
</evidence>
<dbReference type="OrthoDB" id="4287477at2"/>
<evidence type="ECO:0000313" key="4">
    <source>
        <dbReference type="Proteomes" id="UP000035720"/>
    </source>
</evidence>
<dbReference type="Pfam" id="PF00300">
    <property type="entry name" value="His_Phos_1"/>
    <property type="match status" value="1"/>
</dbReference>
<dbReference type="AlphaFoldDB" id="A0A077MFZ7"/>
<dbReference type="RefSeq" id="WP_048546798.1">
    <property type="nucleotide sequence ID" value="NZ_HF571038.1"/>
</dbReference>
<dbReference type="STRING" id="1193518.BN13_670018"/>
<dbReference type="PANTHER" id="PTHR21340">
    <property type="entry name" value="DIADENOSINE 5,5-P1,P4-TETRAPHOSPHATE PYROPHOSPHOHYDROLASE MUTT"/>
    <property type="match status" value="1"/>
</dbReference>
<dbReference type="Proteomes" id="UP000035720">
    <property type="component" value="Unassembled WGS sequence"/>
</dbReference>
<dbReference type="SMART" id="SM00855">
    <property type="entry name" value="PGAM"/>
    <property type="match status" value="1"/>
</dbReference>
<sequence length="313" mass="34733">MRDVPAAGTLPWRLSGGRLEVALVHRPRYDDWSWPKGKLDPDEQFPVAGARETEEETGLVVRLGIPLPPAHYTFLDYRGIPATKEVRYWAAQVIGGSGRLVNEIDEVAWLDAATAHGRLDYSRDRVQLRALMAAHDAGALATWPLVVVRHGRALQRSNWRRPDWLRPLDARGREQSRALIPLLGSYAPDRVYTSSSTRCNETVAPFAAAAKLKLRARDDLSEETFEADPSATTAFVDKLIRKAKPVVVCSHRPVLPAILDRMLAHESANRPMAALRAASRDGMAKGEALIAHLVGRGDEARLVAIERYFAEDD</sequence>
<keyword evidence="4" id="KW-1185">Reference proteome</keyword>
<keyword evidence="1" id="KW-0378">Hydrolase</keyword>
<proteinExistence type="predicted"/>
<dbReference type="GO" id="GO:0004081">
    <property type="term" value="F:bis(5'-nucleosyl)-tetraphosphatase (asymmetrical) activity"/>
    <property type="evidence" value="ECO:0007669"/>
    <property type="project" value="TreeGrafter"/>
</dbReference>
<dbReference type="PANTHER" id="PTHR21340:SF0">
    <property type="entry name" value="BIS(5'-NUCLEOSYL)-TETRAPHOSPHATASE [ASYMMETRICAL]"/>
    <property type="match status" value="1"/>
</dbReference>
<dbReference type="InterPro" id="IPR000086">
    <property type="entry name" value="NUDIX_hydrolase_dom"/>
</dbReference>
<dbReference type="InterPro" id="IPR029033">
    <property type="entry name" value="His_PPase_superfam"/>
</dbReference>
<organism evidence="3 4">
    <name type="scientific">Nostocoides jenkinsii Ben 74</name>
    <dbReference type="NCBI Taxonomy" id="1193518"/>
    <lineage>
        <taxon>Bacteria</taxon>
        <taxon>Bacillati</taxon>
        <taxon>Actinomycetota</taxon>
        <taxon>Actinomycetes</taxon>
        <taxon>Micrococcales</taxon>
        <taxon>Intrasporangiaceae</taxon>
        <taxon>Nostocoides</taxon>
    </lineage>
</organism>
<name>A0A077MFZ7_9MICO</name>
<accession>A0A077MFZ7</accession>
<reference evidence="3 4" key="1">
    <citation type="journal article" date="2013" name="ISME J.">
        <title>A metabolic model for members of the genus Tetrasphaera involved in enhanced biological phosphorus removal.</title>
        <authorList>
            <person name="Kristiansen R."/>
            <person name="Nguyen H.T.T."/>
            <person name="Saunders A.M."/>
            <person name="Nielsen J.L."/>
            <person name="Wimmer R."/>
            <person name="Le V.Q."/>
            <person name="McIlroy S.J."/>
            <person name="Petrovski S."/>
            <person name="Seviour R.J."/>
            <person name="Calteau A."/>
            <person name="Nielsen K.L."/>
            <person name="Nielsen P.H."/>
        </authorList>
    </citation>
    <scope>NUCLEOTIDE SEQUENCE [LARGE SCALE GENOMIC DNA]</scope>
    <source>
        <strain evidence="3 4">Ben 74</strain>
    </source>
</reference>
<evidence type="ECO:0000259" key="2">
    <source>
        <dbReference type="PROSITE" id="PS51462"/>
    </source>
</evidence>
<gene>
    <name evidence="3" type="ORF">BN13_670018</name>
</gene>